<dbReference type="EMBL" id="CACVKT020009675">
    <property type="protein sequence ID" value="CAC5422683.1"/>
    <property type="molecule type" value="Genomic_DNA"/>
</dbReference>
<organism evidence="3 4">
    <name type="scientific">Mytilus coruscus</name>
    <name type="common">Sea mussel</name>
    <dbReference type="NCBI Taxonomy" id="42192"/>
    <lineage>
        <taxon>Eukaryota</taxon>
        <taxon>Metazoa</taxon>
        <taxon>Spiralia</taxon>
        <taxon>Lophotrochozoa</taxon>
        <taxon>Mollusca</taxon>
        <taxon>Bivalvia</taxon>
        <taxon>Autobranchia</taxon>
        <taxon>Pteriomorphia</taxon>
        <taxon>Mytilida</taxon>
        <taxon>Mytiloidea</taxon>
        <taxon>Mytilidae</taxon>
        <taxon>Mytilinae</taxon>
        <taxon>Mytilus</taxon>
    </lineage>
</organism>
<evidence type="ECO:0000256" key="2">
    <source>
        <dbReference type="SAM" id="Phobius"/>
    </source>
</evidence>
<name>A0A6J8ES16_MYTCO</name>
<keyword evidence="2" id="KW-0472">Membrane</keyword>
<dbReference type="Proteomes" id="UP000507470">
    <property type="component" value="Unassembled WGS sequence"/>
</dbReference>
<sequence>MGRYQLLLPPETYCQTNENEGIHHWTNVIKEETTAKLTQEEAGDNELLSCLTGFISKQNGKTTFNITRRLCDDTMEYFMCRTETALSTTSRRSLIDIDIPEKVSSTTMNIDEASITTSSQSVPELVTMTMTKDSSASFHTGPVIGGIAGAITILAVLSCGFFKTTNTDKRGVQFTTAVNEHSQNPAVRTSGTASSNESYGIASINSINTYAVVNKIKKMESKLQESDETYTETLDGEYDRLNAVSKRRTDSKKNLYDSHAGIRNENDPTYDSSNIGGRNLQFDNDVYDHTDTVSTEGSDYGYSLILKSETRNEKDVYDKTL</sequence>
<evidence type="ECO:0000313" key="3">
    <source>
        <dbReference type="EMBL" id="CAC5422683.1"/>
    </source>
</evidence>
<accession>A0A6J8ES16</accession>
<keyword evidence="4" id="KW-1185">Reference proteome</keyword>
<feature type="compositionally biased region" description="Basic and acidic residues" evidence="1">
    <location>
        <begin position="247"/>
        <end position="266"/>
    </location>
</feature>
<feature type="compositionally biased region" description="Polar residues" evidence="1">
    <location>
        <begin position="267"/>
        <end position="276"/>
    </location>
</feature>
<evidence type="ECO:0000256" key="1">
    <source>
        <dbReference type="SAM" id="MobiDB-lite"/>
    </source>
</evidence>
<proteinExistence type="predicted"/>
<dbReference type="AlphaFoldDB" id="A0A6J8ES16"/>
<protein>
    <submittedName>
        <fullName evidence="3">Uncharacterized protein</fullName>
    </submittedName>
</protein>
<gene>
    <name evidence="3" type="ORF">MCOR_54719</name>
</gene>
<evidence type="ECO:0000313" key="4">
    <source>
        <dbReference type="Proteomes" id="UP000507470"/>
    </source>
</evidence>
<feature type="transmembrane region" description="Helical" evidence="2">
    <location>
        <begin position="143"/>
        <end position="162"/>
    </location>
</feature>
<keyword evidence="2" id="KW-1133">Transmembrane helix</keyword>
<feature type="region of interest" description="Disordered" evidence="1">
    <location>
        <begin position="245"/>
        <end position="276"/>
    </location>
</feature>
<reference evidence="3 4" key="1">
    <citation type="submission" date="2020-06" db="EMBL/GenBank/DDBJ databases">
        <authorList>
            <person name="Li R."/>
            <person name="Bekaert M."/>
        </authorList>
    </citation>
    <scope>NUCLEOTIDE SEQUENCE [LARGE SCALE GENOMIC DNA]</scope>
    <source>
        <strain evidence="4">wild</strain>
    </source>
</reference>
<keyword evidence="2" id="KW-0812">Transmembrane</keyword>